<gene>
    <name evidence="2" type="ORF">HB662_28170</name>
</gene>
<accession>A0ABX1F8M2</accession>
<dbReference type="EMBL" id="JAAVTX010000012">
    <property type="protein sequence ID" value="NKE48675.1"/>
    <property type="molecule type" value="Genomic_DNA"/>
</dbReference>
<keyword evidence="3" id="KW-1185">Reference proteome</keyword>
<evidence type="ECO:0008006" key="4">
    <source>
        <dbReference type="Google" id="ProtNLM"/>
    </source>
</evidence>
<proteinExistence type="predicted"/>
<dbReference type="Proteomes" id="UP000765160">
    <property type="component" value="Unassembled WGS sequence"/>
</dbReference>
<evidence type="ECO:0000256" key="1">
    <source>
        <dbReference type="SAM" id="SignalP"/>
    </source>
</evidence>
<comment type="caution">
    <text evidence="2">The sequence shown here is derived from an EMBL/GenBank/DDBJ whole genome shotgun (WGS) entry which is preliminary data.</text>
</comment>
<feature type="signal peptide" evidence="1">
    <location>
        <begin position="1"/>
        <end position="24"/>
    </location>
</feature>
<sequence>MKNILSSTALAAALLLGGHGFASAQSTQSSQMRGTASPMSEEQLKNTLRERGYTEIEDIRRDGQMFRISQARRYGETVDNLRVDVSTGQVRNEDRLSEDQVNNMLEERGYYDVENVERDGFTYTADAKQRVRLRVDGQSGSISRERTREDD</sequence>
<evidence type="ECO:0000313" key="2">
    <source>
        <dbReference type="EMBL" id="NKE48675.1"/>
    </source>
</evidence>
<protein>
    <recommendedName>
        <fullName evidence="4">PepSY domain-containing protein</fullName>
    </recommendedName>
</protein>
<name>A0ABX1F8M2_9PROT</name>
<evidence type="ECO:0000313" key="3">
    <source>
        <dbReference type="Proteomes" id="UP000765160"/>
    </source>
</evidence>
<dbReference type="RefSeq" id="WP_168055304.1">
    <property type="nucleotide sequence ID" value="NZ_JAATJR010000012.1"/>
</dbReference>
<reference evidence="2 3" key="1">
    <citation type="submission" date="2020-03" db="EMBL/GenBank/DDBJ databases">
        <title>Roseomonas selenitidurans sp. nov. isolated from soil.</title>
        <authorList>
            <person name="Liu H."/>
        </authorList>
    </citation>
    <scope>NUCLEOTIDE SEQUENCE [LARGE SCALE GENOMIC DNA]</scope>
    <source>
        <strain evidence="2 3">JCM 15073</strain>
    </source>
</reference>
<feature type="chain" id="PRO_5046757308" description="PepSY domain-containing protein" evidence="1">
    <location>
        <begin position="25"/>
        <end position="151"/>
    </location>
</feature>
<organism evidence="2 3">
    <name type="scientific">Falsiroseomonas frigidaquae</name>
    <dbReference type="NCBI Taxonomy" id="487318"/>
    <lineage>
        <taxon>Bacteria</taxon>
        <taxon>Pseudomonadati</taxon>
        <taxon>Pseudomonadota</taxon>
        <taxon>Alphaproteobacteria</taxon>
        <taxon>Acetobacterales</taxon>
        <taxon>Roseomonadaceae</taxon>
        <taxon>Falsiroseomonas</taxon>
    </lineage>
</organism>
<keyword evidence="1" id="KW-0732">Signal</keyword>